<dbReference type="InterPro" id="IPR027388">
    <property type="entry name" value="Ku70_bridge/pillars_dom_sf"/>
</dbReference>
<proteinExistence type="inferred from homology"/>
<comment type="subcellular location">
    <subcellularLocation>
        <location evidence="1">Nucleus</location>
    </subcellularLocation>
</comment>
<keyword evidence="4" id="KW-0227">DNA damage</keyword>
<keyword evidence="10" id="KW-0234">DNA repair</keyword>
<dbReference type="EMBL" id="BTSX01000005">
    <property type="protein sequence ID" value="GMS97925.1"/>
    <property type="molecule type" value="Genomic_DNA"/>
</dbReference>
<dbReference type="SUPFAM" id="SSF100939">
    <property type="entry name" value="SPOC domain-like"/>
    <property type="match status" value="1"/>
</dbReference>
<evidence type="ECO:0000256" key="7">
    <source>
        <dbReference type="ARBA" id="ARBA00022840"/>
    </source>
</evidence>
<dbReference type="GO" id="GO:0000723">
    <property type="term" value="P:telomere maintenance"/>
    <property type="evidence" value="ECO:0007669"/>
    <property type="project" value="InterPro"/>
</dbReference>
<dbReference type="SMART" id="SM00559">
    <property type="entry name" value="Ku78"/>
    <property type="match status" value="1"/>
</dbReference>
<evidence type="ECO:0000256" key="2">
    <source>
        <dbReference type="ARBA" id="ARBA00005240"/>
    </source>
</evidence>
<dbReference type="GO" id="GO:0042162">
    <property type="term" value="F:telomeric DNA binding"/>
    <property type="evidence" value="ECO:0007669"/>
    <property type="project" value="InterPro"/>
</dbReference>
<evidence type="ECO:0000256" key="10">
    <source>
        <dbReference type="ARBA" id="ARBA00023204"/>
    </source>
</evidence>
<protein>
    <recommendedName>
        <fullName evidence="12">Ku domain-containing protein</fullName>
    </recommendedName>
</protein>
<reference evidence="13" key="1">
    <citation type="submission" date="2023-10" db="EMBL/GenBank/DDBJ databases">
        <title>Genome assembly of Pristionchus species.</title>
        <authorList>
            <person name="Yoshida K."/>
            <person name="Sommer R.J."/>
        </authorList>
    </citation>
    <scope>NUCLEOTIDE SEQUENCE</scope>
    <source>
        <strain evidence="13">RS0144</strain>
    </source>
</reference>
<keyword evidence="6" id="KW-0347">Helicase</keyword>
<dbReference type="GO" id="GO:0003690">
    <property type="term" value="F:double-stranded DNA binding"/>
    <property type="evidence" value="ECO:0007669"/>
    <property type="project" value="TreeGrafter"/>
</dbReference>
<dbReference type="Gene3D" id="1.10.1600.10">
    <property type="match status" value="1"/>
</dbReference>
<dbReference type="PIRSF" id="PIRSF003033">
    <property type="entry name" value="Ku70"/>
    <property type="match status" value="1"/>
</dbReference>
<name>A0AAV5TTU9_9BILA</name>
<comment type="similarity">
    <text evidence="2">Belongs to the ku70 family.</text>
</comment>
<dbReference type="SUPFAM" id="SSF53300">
    <property type="entry name" value="vWA-like"/>
    <property type="match status" value="1"/>
</dbReference>
<dbReference type="Gene3D" id="2.40.290.10">
    <property type="match status" value="1"/>
</dbReference>
<evidence type="ECO:0000256" key="3">
    <source>
        <dbReference type="ARBA" id="ARBA00022741"/>
    </source>
</evidence>
<keyword evidence="11" id="KW-0539">Nucleus</keyword>
<keyword evidence="9" id="KW-0233">DNA recombination</keyword>
<dbReference type="GO" id="GO:0006303">
    <property type="term" value="P:double-strand break repair via nonhomologous end joining"/>
    <property type="evidence" value="ECO:0007669"/>
    <property type="project" value="InterPro"/>
</dbReference>
<evidence type="ECO:0000313" key="14">
    <source>
        <dbReference type="Proteomes" id="UP001432027"/>
    </source>
</evidence>
<evidence type="ECO:0000256" key="5">
    <source>
        <dbReference type="ARBA" id="ARBA00022801"/>
    </source>
</evidence>
<dbReference type="GO" id="GO:0006310">
    <property type="term" value="P:DNA recombination"/>
    <property type="evidence" value="ECO:0007669"/>
    <property type="project" value="UniProtKB-KW"/>
</dbReference>
<dbReference type="GO" id="GO:0004386">
    <property type="term" value="F:helicase activity"/>
    <property type="evidence" value="ECO:0007669"/>
    <property type="project" value="UniProtKB-KW"/>
</dbReference>
<dbReference type="GO" id="GO:0016787">
    <property type="term" value="F:hydrolase activity"/>
    <property type="evidence" value="ECO:0007669"/>
    <property type="project" value="UniProtKB-KW"/>
</dbReference>
<evidence type="ECO:0000256" key="9">
    <source>
        <dbReference type="ARBA" id="ARBA00023172"/>
    </source>
</evidence>
<dbReference type="AlphaFoldDB" id="A0AAV5TTU9"/>
<keyword evidence="14" id="KW-1185">Reference proteome</keyword>
<dbReference type="PANTHER" id="PTHR12604:SF2">
    <property type="entry name" value="X-RAY REPAIR CROSS-COMPLEMENTING PROTEIN 6"/>
    <property type="match status" value="1"/>
</dbReference>
<evidence type="ECO:0000256" key="1">
    <source>
        <dbReference type="ARBA" id="ARBA00004123"/>
    </source>
</evidence>
<accession>A0AAV5TTU9</accession>
<keyword evidence="5" id="KW-0378">Hydrolase</keyword>
<keyword evidence="7" id="KW-0067">ATP-binding</keyword>
<dbReference type="InterPro" id="IPR036361">
    <property type="entry name" value="SAP_dom_sf"/>
</dbReference>
<feature type="domain" description="Ku" evidence="12">
    <location>
        <begin position="349"/>
        <end position="488"/>
    </location>
</feature>
<dbReference type="Pfam" id="PF02735">
    <property type="entry name" value="Ku"/>
    <property type="match status" value="1"/>
</dbReference>
<organism evidence="13 14">
    <name type="scientific">Pristionchus entomophagus</name>
    <dbReference type="NCBI Taxonomy" id="358040"/>
    <lineage>
        <taxon>Eukaryota</taxon>
        <taxon>Metazoa</taxon>
        <taxon>Ecdysozoa</taxon>
        <taxon>Nematoda</taxon>
        <taxon>Chromadorea</taxon>
        <taxon>Rhabditida</taxon>
        <taxon>Rhabditina</taxon>
        <taxon>Diplogasteromorpha</taxon>
        <taxon>Diplogasteroidea</taxon>
        <taxon>Neodiplogasteridae</taxon>
        <taxon>Pristionchus</taxon>
    </lineage>
</organism>
<dbReference type="InterPro" id="IPR006164">
    <property type="entry name" value="DNA_bd_Ku70/Ku80"/>
</dbReference>
<evidence type="ECO:0000256" key="8">
    <source>
        <dbReference type="ARBA" id="ARBA00023125"/>
    </source>
</evidence>
<dbReference type="Gene3D" id="4.10.970.10">
    <property type="entry name" value="Ku70, bridge and pillars"/>
    <property type="match status" value="1"/>
</dbReference>
<evidence type="ECO:0000256" key="4">
    <source>
        <dbReference type="ARBA" id="ARBA00022763"/>
    </source>
</evidence>
<feature type="non-terminal residue" evidence="13">
    <location>
        <position position="1"/>
    </location>
</feature>
<dbReference type="Proteomes" id="UP001432027">
    <property type="component" value="Unassembled WGS sequence"/>
</dbReference>
<keyword evidence="3" id="KW-0547">Nucleotide-binding</keyword>
<keyword evidence="8" id="KW-0238">DNA-binding</keyword>
<evidence type="ECO:0000256" key="11">
    <source>
        <dbReference type="ARBA" id="ARBA00023242"/>
    </source>
</evidence>
<evidence type="ECO:0000259" key="12">
    <source>
        <dbReference type="SMART" id="SM00559"/>
    </source>
</evidence>
<dbReference type="Gene3D" id="1.10.720.30">
    <property type="entry name" value="SAP domain"/>
    <property type="match status" value="1"/>
</dbReference>
<dbReference type="InterPro" id="IPR006165">
    <property type="entry name" value="Ku70"/>
</dbReference>
<dbReference type="GO" id="GO:0043564">
    <property type="term" value="C:Ku70:Ku80 complex"/>
    <property type="evidence" value="ECO:0007669"/>
    <property type="project" value="InterPro"/>
</dbReference>
<dbReference type="GO" id="GO:0005524">
    <property type="term" value="F:ATP binding"/>
    <property type="evidence" value="ECO:0007669"/>
    <property type="project" value="UniProtKB-KW"/>
</dbReference>
<evidence type="ECO:0000313" key="13">
    <source>
        <dbReference type="EMBL" id="GMS97925.1"/>
    </source>
</evidence>
<comment type="caution">
    <text evidence="13">The sequence shown here is derived from an EMBL/GenBank/DDBJ whole genome shotgun (WGS) entry which is preliminary data.</text>
</comment>
<evidence type="ECO:0000256" key="6">
    <source>
        <dbReference type="ARBA" id="ARBA00022806"/>
    </source>
</evidence>
<dbReference type="InterPro" id="IPR036465">
    <property type="entry name" value="vWFA_dom_sf"/>
</dbReference>
<sequence length="652" mass="71628">NLLIVAVTGAAMERDEEGEPMFDEEIDGEGRLFESNKKLSFYIIDGAREMLQPHGEDGEPPFQRAARAISEQLLKVGCSSSGGLHHMLSVIVANTTSSHPESGNVQHFHELLPLDFVSGEAAVAMKQLANAEDISAMFADQFGGHAISDLSMILRYVRKVAKRKAKSTRHLAVYFITANPRPFGEGSPARAAEIQALINIGDLRDVDNAEFSCLYIGEPREEEEMECLKNIDPNFSMDSFEELETIVYQKAFAPRPSSILPFEITPGVQLDVGLYTLAAETKRPTASWVDAETEKSVQSRTIYKVKAAVPAEEKQKDDACAASSMDDDEFIEKDEKPNNSGVKPFVIAAGDRHRSELKQAIQLGGEKIVFSQEELAKLKRFRKGLVLLGFKPIASLRVDRHVDSPKFIYPNEKTTEGSRKLFRALLERCSARKQMMVCYMNVASHTRPRLVTLLPSRNSDSSCDGFHVVQLPLADDCVDGSEIDKAPKIDNGESEEQRAATRALVRKLTAKFEPYENPNLQKFYSMLIEYATGESSREVEDTIKPFFSSERALARVQPQLEAIREAFGDLMGGGKTAAKRAASAGGAAATKRGKMTDGDEGEADIETVARAGKLSSWTIPQLKGAATAKGISLGGAKKKDEIVNTIENHYGV</sequence>
<dbReference type="PANTHER" id="PTHR12604">
    <property type="entry name" value="KU AUTOANTIGEN DNA HELICASE"/>
    <property type="match status" value="1"/>
</dbReference>
<dbReference type="GO" id="GO:0003684">
    <property type="term" value="F:damaged DNA binding"/>
    <property type="evidence" value="ECO:0007669"/>
    <property type="project" value="InterPro"/>
</dbReference>
<dbReference type="Gene3D" id="3.40.50.410">
    <property type="entry name" value="von Willebrand factor, type A domain"/>
    <property type="match status" value="1"/>
</dbReference>
<gene>
    <name evidence="13" type="ORF">PENTCL1PPCAC_20100</name>
</gene>
<dbReference type="InterPro" id="IPR016194">
    <property type="entry name" value="SPOC-like_C_dom_sf"/>
</dbReference>